<dbReference type="SMART" id="SM00181">
    <property type="entry name" value="EGF"/>
    <property type="match status" value="3"/>
</dbReference>
<feature type="domain" description="EGF-like" evidence="11">
    <location>
        <begin position="888"/>
        <end position="929"/>
    </location>
</feature>
<dbReference type="Gene3D" id="4.10.400.10">
    <property type="entry name" value="Low-density Lipoprotein Receptor"/>
    <property type="match status" value="2"/>
</dbReference>
<evidence type="ECO:0000256" key="1">
    <source>
        <dbReference type="ARBA" id="ARBA00004167"/>
    </source>
</evidence>
<feature type="signal peptide" evidence="10">
    <location>
        <begin position="1"/>
        <end position="15"/>
    </location>
</feature>
<dbReference type="GO" id="GO:0005886">
    <property type="term" value="C:plasma membrane"/>
    <property type="evidence" value="ECO:0007669"/>
    <property type="project" value="TreeGrafter"/>
</dbReference>
<comment type="subcellular location">
    <subcellularLocation>
        <location evidence="1">Membrane</location>
        <topology evidence="1">Single-pass membrane protein</topology>
    </subcellularLocation>
</comment>
<feature type="transmembrane region" description="Helical" evidence="9">
    <location>
        <begin position="1467"/>
        <end position="1487"/>
    </location>
</feature>
<feature type="disulfide bond" evidence="8">
    <location>
        <begin position="214"/>
        <end position="226"/>
    </location>
</feature>
<sequence length="1559" mass="180218">MWYLAYLILLQSITGVPQINLYYTDSKNDVDHGLAIQRNCLHTVVFVEHSSIDQQIVFFCMEESLPEFSIETSNSLLTFTFYELSKKNITSQQLYLWSAPIDIIERYQFYLNENANSMSNELFHNCTIPRFGPLCQYELESYDSRFEFLHEMIDNFYSSQDYNPTDLTCYMYLQCYRGPAPACLDWTEICDGHVDCLDNGLDEQHCWQLEINVCKDDEYRCLNGQCIPQSFAREKLESADCIDGTDELPTFVLPYSACSSLEHGFRCEDTACSPKLFTSSCVSKREALLLQAHFSLKHPDVEDQCWFAFRCIISASYEYNQLICNHFCTLDKCTEIIQDFCPEMLFMPAIPIIDHRIYFAYAKRDAEILAQSKFRLPYVCYNDSYYNNFFIDGEKIPFKNLTCYRNLQQPIISTSPISTNRFFFIDLQLLFWSYNLPVNYTSNICDRSSMYQCMNSNKCISIYRVNNYIKDCPYGDDEKESRANGSTLFSLLINWSMSEDNKLKLEKQFIENNVSFQTICDGYTELLPITIDGRNETDETECDQWQCNNIYTRCNFIKNCPNGEDEIGCDLTPSKQCSSVEQVCVSAEKNELTCLSVDKINNGVIDCLGGTDESSQCAIKSPLEYETRFQCLNDANISSCLPVHFLCNRNIDCYDKEDERFCTSKEIVDKMSYYCKPTDIHLYSDVEKFFCNTVKKKTKKQIVYFALQTSRKPINNQINGNKNLGVLPLINHQDENYCHHGLSARVWLNEKKNVLAKACLCPPNFYGNRCQYQNQRISVVVRFHALSDSWETPFVIVISLIDDSYERRVHSYEKITYLSMRDCTTKYEFYLTYATRPKNSTKQYFIQFDIYEKLSFIYRGSIIHPINYLFLPVHRAAYIIDIPRSQNNIKTCSDQRCGGHGICYESVNHHESGQVLCRCNRGWSGQFCVIPHQCTCSADSICVGVSADNRSICVCPVHKFGPRCLIPSVCLSSIDPVCKNEGRCIPIDEYNLSTQRFTCICRRGFSGERCEIEDNKVILSFESDIVLSELMFIHFITVAQDAPPIRATILQTFPVKQKSITIQWPRPFHLVFIEPSNQNFYLAVMQKHCNQSAVITTTIQSSDRCQHISEILNQTLSDFHLLRRIKYYHVPCQNLRLNLSCFYGEEHLCLCYNHGKQRLANCFNFDHQKKFDCHGQSVCENGGHCFQDTPNCPQRSICACPPCFYGRLCQFSTSGFGLSLDSILSYHIQPNHSLIHQSKIVTVSMIFTMILLIGGIINGTLSILTFKHKNLREMGCGLYLFGSAITALCTMIMFGFKFWILILAQALYITNHRFLLFQCYTSDFLLRVCLSMDQWLNACVAVERVVIARKGMTFDKRKSQQAAKMIIAMILVTITCTSIHDPLNRRLIVEENDQNFEKRTWCIVTYSSNLRIFNSVVYTFHFFGSFVVNLICAVALISKKTRRQSNLHRRRVFRQLLQQHVREHQHLFTAPLLLVVLALPRLIIGFISKCMKSANDSWLFLIGYFISFIPPMLTFVIFIVPSKFYKRHFRSSVAPRLTSEPRIRLNFPTLQGKDLGLDG</sequence>
<feature type="transmembrane region" description="Helical" evidence="9">
    <location>
        <begin position="1416"/>
        <end position="1437"/>
    </location>
</feature>
<evidence type="ECO:0000256" key="3">
    <source>
        <dbReference type="ARBA" id="ARBA00022737"/>
    </source>
</evidence>
<feature type="transmembrane region" description="Helical" evidence="9">
    <location>
        <begin position="1499"/>
        <end position="1520"/>
    </location>
</feature>
<feature type="chain" id="PRO_5036410598" evidence="10">
    <location>
        <begin position="16"/>
        <end position="1559"/>
    </location>
</feature>
<evidence type="ECO:0000313" key="13">
    <source>
        <dbReference type="EMBL" id="CAF1107401.1"/>
    </source>
</evidence>
<dbReference type="PROSITE" id="PS00022">
    <property type="entry name" value="EGF_1"/>
    <property type="match status" value="4"/>
</dbReference>
<feature type="disulfide bond" evidence="8">
    <location>
        <begin position="647"/>
        <end position="662"/>
    </location>
</feature>
<proteinExistence type="predicted"/>
<evidence type="ECO:0000313" key="14">
    <source>
        <dbReference type="EMBL" id="CAF1538806.1"/>
    </source>
</evidence>
<dbReference type="InterPro" id="IPR036055">
    <property type="entry name" value="LDL_receptor-like_sf"/>
</dbReference>
<dbReference type="CDD" id="cd00112">
    <property type="entry name" value="LDLa"/>
    <property type="match status" value="2"/>
</dbReference>
<dbReference type="Gene3D" id="2.10.25.10">
    <property type="entry name" value="Laminin"/>
    <property type="match status" value="2"/>
</dbReference>
<dbReference type="Gene3D" id="1.20.1070.10">
    <property type="entry name" value="Rhodopsin 7-helix transmembrane proteins"/>
    <property type="match status" value="1"/>
</dbReference>
<dbReference type="PROSITE" id="PS01186">
    <property type="entry name" value="EGF_2"/>
    <property type="match status" value="2"/>
</dbReference>
<dbReference type="GO" id="GO:0016192">
    <property type="term" value="P:vesicle-mediated transport"/>
    <property type="evidence" value="ECO:0007669"/>
    <property type="project" value="UniProtKB-ARBA"/>
</dbReference>
<keyword evidence="7" id="KW-0245">EGF-like domain</keyword>
<feature type="transmembrane region" description="Helical" evidence="9">
    <location>
        <begin position="1240"/>
        <end position="1266"/>
    </location>
</feature>
<dbReference type="Proteomes" id="UP000663828">
    <property type="component" value="Unassembled WGS sequence"/>
</dbReference>
<evidence type="ECO:0000256" key="10">
    <source>
        <dbReference type="SAM" id="SignalP"/>
    </source>
</evidence>
<protein>
    <submittedName>
        <fullName evidence="13">Uncharacterized protein</fullName>
    </submittedName>
</protein>
<dbReference type="SUPFAM" id="SSF81321">
    <property type="entry name" value="Family A G protein-coupled receptor-like"/>
    <property type="match status" value="1"/>
</dbReference>
<feature type="domain" description="EGF-like" evidence="11">
    <location>
        <begin position="966"/>
        <end position="1011"/>
    </location>
</feature>
<accession>A0A814PKR4</accession>
<dbReference type="Pfam" id="PF00008">
    <property type="entry name" value="EGF"/>
    <property type="match status" value="1"/>
</dbReference>
<dbReference type="InterPro" id="IPR000742">
    <property type="entry name" value="EGF"/>
</dbReference>
<evidence type="ECO:0000256" key="6">
    <source>
        <dbReference type="ARBA" id="ARBA00023157"/>
    </source>
</evidence>
<dbReference type="InterPro" id="IPR050685">
    <property type="entry name" value="LDLR"/>
</dbReference>
<dbReference type="PRINTS" id="PR00261">
    <property type="entry name" value="LDLRECEPTOR"/>
</dbReference>
<comment type="caution">
    <text evidence="7">Lacks conserved residue(s) required for the propagation of feature annotation.</text>
</comment>
<dbReference type="InterPro" id="IPR017452">
    <property type="entry name" value="GPCR_Rhodpsn_7TM"/>
</dbReference>
<evidence type="ECO:0000259" key="11">
    <source>
        <dbReference type="PROSITE" id="PS50026"/>
    </source>
</evidence>
<evidence type="ECO:0000256" key="8">
    <source>
        <dbReference type="PROSITE-ProRule" id="PRU00124"/>
    </source>
</evidence>
<evidence type="ECO:0000256" key="2">
    <source>
        <dbReference type="ARBA" id="ARBA00022692"/>
    </source>
</evidence>
<evidence type="ECO:0000259" key="12">
    <source>
        <dbReference type="PROSITE" id="PS50262"/>
    </source>
</evidence>
<dbReference type="SUPFAM" id="SSF57196">
    <property type="entry name" value="EGF/Laminin"/>
    <property type="match status" value="1"/>
</dbReference>
<feature type="disulfide bond" evidence="7">
    <location>
        <begin position="1001"/>
        <end position="1010"/>
    </location>
</feature>
<dbReference type="PROSITE" id="PS50026">
    <property type="entry name" value="EGF_3"/>
    <property type="match status" value="2"/>
</dbReference>
<keyword evidence="3" id="KW-0677">Repeat</keyword>
<evidence type="ECO:0000313" key="16">
    <source>
        <dbReference type="Proteomes" id="UP000663852"/>
    </source>
</evidence>
<name>A0A814PKR4_ADIRI</name>
<feature type="disulfide bond" evidence="7">
    <location>
        <begin position="919"/>
        <end position="928"/>
    </location>
</feature>
<dbReference type="Proteomes" id="UP000663852">
    <property type="component" value="Unassembled WGS sequence"/>
</dbReference>
<evidence type="ECO:0000256" key="5">
    <source>
        <dbReference type="ARBA" id="ARBA00023136"/>
    </source>
</evidence>
<evidence type="ECO:0000256" key="4">
    <source>
        <dbReference type="ARBA" id="ARBA00022989"/>
    </source>
</evidence>
<evidence type="ECO:0000256" key="7">
    <source>
        <dbReference type="PROSITE-ProRule" id="PRU00076"/>
    </source>
</evidence>
<dbReference type="SMART" id="SM00192">
    <property type="entry name" value="LDLa"/>
    <property type="match status" value="6"/>
</dbReference>
<feature type="transmembrane region" description="Helical" evidence="9">
    <location>
        <begin position="1278"/>
        <end position="1304"/>
    </location>
</feature>
<feature type="transmembrane region" description="Helical" evidence="9">
    <location>
        <begin position="1362"/>
        <end position="1380"/>
    </location>
</feature>
<evidence type="ECO:0000256" key="9">
    <source>
        <dbReference type="SAM" id="Phobius"/>
    </source>
</evidence>
<keyword evidence="15" id="KW-1185">Reference proteome</keyword>
<dbReference type="PROSITE" id="PS50068">
    <property type="entry name" value="LDLRA_2"/>
    <property type="match status" value="2"/>
</dbReference>
<dbReference type="PANTHER" id="PTHR24270">
    <property type="entry name" value="LOW-DENSITY LIPOPROTEIN RECEPTOR-RELATED"/>
    <property type="match status" value="1"/>
</dbReference>
<dbReference type="EMBL" id="CAJNOJ010000099">
    <property type="protein sequence ID" value="CAF1107401.1"/>
    <property type="molecule type" value="Genomic_DNA"/>
</dbReference>
<organism evidence="13 16">
    <name type="scientific">Adineta ricciae</name>
    <name type="common">Rotifer</name>
    <dbReference type="NCBI Taxonomy" id="249248"/>
    <lineage>
        <taxon>Eukaryota</taxon>
        <taxon>Metazoa</taxon>
        <taxon>Spiralia</taxon>
        <taxon>Gnathifera</taxon>
        <taxon>Rotifera</taxon>
        <taxon>Eurotatoria</taxon>
        <taxon>Bdelloidea</taxon>
        <taxon>Adinetida</taxon>
        <taxon>Adinetidae</taxon>
        <taxon>Adineta</taxon>
    </lineage>
</organism>
<dbReference type="OrthoDB" id="9991628at2759"/>
<dbReference type="PROSITE" id="PS50262">
    <property type="entry name" value="G_PROTEIN_RECEP_F1_2"/>
    <property type="match status" value="1"/>
</dbReference>
<feature type="domain" description="G-protein coupled receptors family 1 profile" evidence="12">
    <location>
        <begin position="1257"/>
        <end position="1518"/>
    </location>
</feature>
<keyword evidence="10" id="KW-0732">Signal</keyword>
<dbReference type="InterPro" id="IPR002172">
    <property type="entry name" value="LDrepeatLR_classA_rpt"/>
</dbReference>
<keyword evidence="6 7" id="KW-1015">Disulfide bond</keyword>
<dbReference type="SUPFAM" id="SSF57424">
    <property type="entry name" value="LDL receptor-like module"/>
    <property type="match status" value="1"/>
</dbReference>
<evidence type="ECO:0000313" key="15">
    <source>
        <dbReference type="Proteomes" id="UP000663828"/>
    </source>
</evidence>
<keyword evidence="4 9" id="KW-1133">Transmembrane helix</keyword>
<keyword evidence="5 9" id="KW-0472">Membrane</keyword>
<comment type="caution">
    <text evidence="13">The sequence shown here is derived from an EMBL/GenBank/DDBJ whole genome shotgun (WGS) entry which is preliminary data.</text>
</comment>
<reference evidence="13" key="1">
    <citation type="submission" date="2021-02" db="EMBL/GenBank/DDBJ databases">
        <authorList>
            <person name="Nowell W R."/>
        </authorList>
    </citation>
    <scope>NUCLEOTIDE SEQUENCE</scope>
</reference>
<gene>
    <name evidence="13" type="ORF">EDS130_LOCUS20318</name>
    <name evidence="14" type="ORF">XAT740_LOCUS42022</name>
</gene>
<dbReference type="EMBL" id="CAJNOR010004984">
    <property type="protein sequence ID" value="CAF1538806.1"/>
    <property type="molecule type" value="Genomic_DNA"/>
</dbReference>
<keyword evidence="2 9" id="KW-0812">Transmembrane</keyword>